<gene>
    <name evidence="1" type="ORF">KDAU_07700</name>
</gene>
<organism evidence="1 2">
    <name type="scientific">Dictyobacter aurantiacus</name>
    <dbReference type="NCBI Taxonomy" id="1936993"/>
    <lineage>
        <taxon>Bacteria</taxon>
        <taxon>Bacillati</taxon>
        <taxon>Chloroflexota</taxon>
        <taxon>Ktedonobacteria</taxon>
        <taxon>Ktedonobacterales</taxon>
        <taxon>Dictyobacteraceae</taxon>
        <taxon>Dictyobacter</taxon>
    </lineage>
</organism>
<accession>A0A401Z997</accession>
<comment type="caution">
    <text evidence="1">The sequence shown here is derived from an EMBL/GenBank/DDBJ whole genome shotgun (WGS) entry which is preliminary data.</text>
</comment>
<dbReference type="EMBL" id="BIFQ01000001">
    <property type="protein sequence ID" value="GCE03441.1"/>
    <property type="molecule type" value="Genomic_DNA"/>
</dbReference>
<dbReference type="AlphaFoldDB" id="A0A401Z997"/>
<name>A0A401Z997_9CHLR</name>
<dbReference type="Proteomes" id="UP000287224">
    <property type="component" value="Unassembled WGS sequence"/>
</dbReference>
<proteinExistence type="predicted"/>
<keyword evidence="2" id="KW-1185">Reference proteome</keyword>
<sequence>MKQFTKSILNGACLEQKLAEPIQYLEMMTHVPICHPFARPAVQGKLRCPLLLAPIAKGWSYVTHRSLRENASLPREVACEKE</sequence>
<evidence type="ECO:0000313" key="2">
    <source>
        <dbReference type="Proteomes" id="UP000287224"/>
    </source>
</evidence>
<evidence type="ECO:0000313" key="1">
    <source>
        <dbReference type="EMBL" id="GCE03441.1"/>
    </source>
</evidence>
<protein>
    <submittedName>
        <fullName evidence="1">Uncharacterized protein</fullName>
    </submittedName>
</protein>
<reference evidence="2" key="1">
    <citation type="submission" date="2018-12" db="EMBL/GenBank/DDBJ databases">
        <title>Tengunoibacter tsumagoiensis gen. nov., sp. nov., Dictyobacter kobayashii sp. nov., D. alpinus sp. nov., and D. joshuensis sp. nov. and description of Dictyobacteraceae fam. nov. within the order Ktedonobacterales isolated from Tengu-no-mugimeshi.</title>
        <authorList>
            <person name="Wang C.M."/>
            <person name="Zheng Y."/>
            <person name="Sakai Y."/>
            <person name="Toyoda A."/>
            <person name="Minakuchi Y."/>
            <person name="Abe K."/>
            <person name="Yokota A."/>
            <person name="Yabe S."/>
        </authorList>
    </citation>
    <scope>NUCLEOTIDE SEQUENCE [LARGE SCALE GENOMIC DNA]</scope>
    <source>
        <strain evidence="2">S-27</strain>
    </source>
</reference>